<dbReference type="OrthoDB" id="566238at2759"/>
<evidence type="ECO:0000259" key="2">
    <source>
        <dbReference type="PROSITE" id="PS50206"/>
    </source>
</evidence>
<protein>
    <submittedName>
        <fullName evidence="3">Rhodanese-like protein</fullName>
    </submittedName>
</protein>
<feature type="compositionally biased region" description="Basic and acidic residues" evidence="1">
    <location>
        <begin position="214"/>
        <end position="225"/>
    </location>
</feature>
<dbReference type="SUPFAM" id="SSF52821">
    <property type="entry name" value="Rhodanese/Cell cycle control phosphatase"/>
    <property type="match status" value="1"/>
</dbReference>
<dbReference type="AlphaFoldDB" id="A0A6A6TG60"/>
<feature type="domain" description="Rhodanese" evidence="2">
    <location>
        <begin position="77"/>
        <end position="178"/>
    </location>
</feature>
<evidence type="ECO:0000313" key="4">
    <source>
        <dbReference type="Proteomes" id="UP000799324"/>
    </source>
</evidence>
<dbReference type="SMART" id="SM00450">
    <property type="entry name" value="RHOD"/>
    <property type="match status" value="1"/>
</dbReference>
<reference evidence="3" key="1">
    <citation type="journal article" date="2020" name="Stud. Mycol.">
        <title>101 Dothideomycetes genomes: a test case for predicting lifestyles and emergence of pathogens.</title>
        <authorList>
            <person name="Haridas S."/>
            <person name="Albert R."/>
            <person name="Binder M."/>
            <person name="Bloem J."/>
            <person name="Labutti K."/>
            <person name="Salamov A."/>
            <person name="Andreopoulos B."/>
            <person name="Baker S."/>
            <person name="Barry K."/>
            <person name="Bills G."/>
            <person name="Bluhm B."/>
            <person name="Cannon C."/>
            <person name="Castanera R."/>
            <person name="Culley D."/>
            <person name="Daum C."/>
            <person name="Ezra D."/>
            <person name="Gonzalez J."/>
            <person name="Henrissat B."/>
            <person name="Kuo A."/>
            <person name="Liang C."/>
            <person name="Lipzen A."/>
            <person name="Lutzoni F."/>
            <person name="Magnuson J."/>
            <person name="Mondo S."/>
            <person name="Nolan M."/>
            <person name="Ohm R."/>
            <person name="Pangilinan J."/>
            <person name="Park H.-J."/>
            <person name="Ramirez L."/>
            <person name="Alfaro M."/>
            <person name="Sun H."/>
            <person name="Tritt A."/>
            <person name="Yoshinaga Y."/>
            <person name="Zwiers L.-H."/>
            <person name="Turgeon B."/>
            <person name="Goodwin S."/>
            <person name="Spatafora J."/>
            <person name="Crous P."/>
            <person name="Grigoriev I."/>
        </authorList>
    </citation>
    <scope>NUCLEOTIDE SEQUENCE</scope>
    <source>
        <strain evidence="3">CBS 122681</strain>
    </source>
</reference>
<dbReference type="PROSITE" id="PS50206">
    <property type="entry name" value="RHODANESE_3"/>
    <property type="match status" value="1"/>
</dbReference>
<dbReference type="PANTHER" id="PTHR44086:SF10">
    <property type="entry name" value="THIOSULFATE SULFURTRANSFERASE_RHODANESE-LIKE DOMAIN-CONTAINING PROTEIN 3"/>
    <property type="match status" value="1"/>
</dbReference>
<dbReference type="InterPro" id="IPR036873">
    <property type="entry name" value="Rhodanese-like_dom_sf"/>
</dbReference>
<dbReference type="EMBL" id="MU004317">
    <property type="protein sequence ID" value="KAF2658227.1"/>
    <property type="molecule type" value="Genomic_DNA"/>
</dbReference>
<dbReference type="Gene3D" id="3.40.250.10">
    <property type="entry name" value="Rhodanese-like domain"/>
    <property type="match status" value="1"/>
</dbReference>
<feature type="compositionally biased region" description="Gly residues" evidence="1">
    <location>
        <begin position="174"/>
        <end position="213"/>
    </location>
</feature>
<evidence type="ECO:0000256" key="1">
    <source>
        <dbReference type="SAM" id="MobiDB-lite"/>
    </source>
</evidence>
<sequence length="246" mass="26480">MASKRALQFLPLRTSSCLLRSQCLVARPSAPRAAAARRTNAEAAVPQIQQRWHSSIPEEKRSKEYDFEAVRQVIEDPADNTMLIDVREPHEHSQNSIPTSFNIPITSSPDALLLPADEFRDRFGFQKPPLQHPLVFFCKAGVRSSAAAQIARQGGYENVGEYRGSWNDWVRRGGMGTKGPAGAKGEGKGVGGEGARGGEAVVGGEVAGAGTRGGVRERVPDEKYADPGPGYSDAEPRPDPGFTGNK</sequence>
<evidence type="ECO:0000313" key="3">
    <source>
        <dbReference type="EMBL" id="KAF2658227.1"/>
    </source>
</evidence>
<dbReference type="GO" id="GO:0004792">
    <property type="term" value="F:thiosulfate-cyanide sulfurtransferase activity"/>
    <property type="evidence" value="ECO:0007669"/>
    <property type="project" value="TreeGrafter"/>
</dbReference>
<accession>A0A6A6TG60</accession>
<name>A0A6A6TG60_9PLEO</name>
<dbReference type="InterPro" id="IPR001763">
    <property type="entry name" value="Rhodanese-like_dom"/>
</dbReference>
<dbReference type="CDD" id="cd01519">
    <property type="entry name" value="RHOD_HSP67B2"/>
    <property type="match status" value="1"/>
</dbReference>
<dbReference type="Pfam" id="PF00581">
    <property type="entry name" value="Rhodanese"/>
    <property type="match status" value="1"/>
</dbReference>
<proteinExistence type="predicted"/>
<dbReference type="GO" id="GO:0005739">
    <property type="term" value="C:mitochondrion"/>
    <property type="evidence" value="ECO:0007669"/>
    <property type="project" value="TreeGrafter"/>
</dbReference>
<feature type="region of interest" description="Disordered" evidence="1">
    <location>
        <begin position="174"/>
        <end position="246"/>
    </location>
</feature>
<dbReference type="Proteomes" id="UP000799324">
    <property type="component" value="Unassembled WGS sequence"/>
</dbReference>
<organism evidence="3 4">
    <name type="scientific">Lophiostoma macrostomum CBS 122681</name>
    <dbReference type="NCBI Taxonomy" id="1314788"/>
    <lineage>
        <taxon>Eukaryota</taxon>
        <taxon>Fungi</taxon>
        <taxon>Dikarya</taxon>
        <taxon>Ascomycota</taxon>
        <taxon>Pezizomycotina</taxon>
        <taxon>Dothideomycetes</taxon>
        <taxon>Pleosporomycetidae</taxon>
        <taxon>Pleosporales</taxon>
        <taxon>Lophiostomataceae</taxon>
        <taxon>Lophiostoma</taxon>
    </lineage>
</organism>
<keyword evidence="4" id="KW-1185">Reference proteome</keyword>
<gene>
    <name evidence="3" type="ORF">K491DRAFT_690383</name>
</gene>
<dbReference type="PANTHER" id="PTHR44086">
    <property type="entry name" value="THIOSULFATE SULFURTRANSFERASE RDL2, MITOCHONDRIAL-RELATED"/>
    <property type="match status" value="1"/>
</dbReference>